<gene>
    <name evidence="2" type="ORF">HDF16_003756</name>
</gene>
<evidence type="ECO:0000313" key="3">
    <source>
        <dbReference type="Proteomes" id="UP000540989"/>
    </source>
</evidence>
<keyword evidence="1" id="KW-1133">Transmembrane helix</keyword>
<dbReference type="AlphaFoldDB" id="A0A7W7ZFR8"/>
<proteinExistence type="predicted"/>
<dbReference type="EMBL" id="JACHIP010000005">
    <property type="protein sequence ID" value="MBB5059033.1"/>
    <property type="molecule type" value="Genomic_DNA"/>
</dbReference>
<evidence type="ECO:0000313" key="2">
    <source>
        <dbReference type="EMBL" id="MBB5059033.1"/>
    </source>
</evidence>
<protein>
    <submittedName>
        <fullName evidence="2">Uncharacterized protein</fullName>
    </submittedName>
</protein>
<comment type="caution">
    <text evidence="2">The sequence shown here is derived from an EMBL/GenBank/DDBJ whole genome shotgun (WGS) entry which is preliminary data.</text>
</comment>
<name>A0A7W7ZFR8_9BACT</name>
<organism evidence="2 3">
    <name type="scientific">Granulicella aggregans</name>
    <dbReference type="NCBI Taxonomy" id="474949"/>
    <lineage>
        <taxon>Bacteria</taxon>
        <taxon>Pseudomonadati</taxon>
        <taxon>Acidobacteriota</taxon>
        <taxon>Terriglobia</taxon>
        <taxon>Terriglobales</taxon>
        <taxon>Acidobacteriaceae</taxon>
        <taxon>Granulicella</taxon>
    </lineage>
</organism>
<reference evidence="2 3" key="1">
    <citation type="submission" date="2020-08" db="EMBL/GenBank/DDBJ databases">
        <title>Genomic Encyclopedia of Type Strains, Phase IV (KMG-V): Genome sequencing to study the core and pangenomes of soil and plant-associated prokaryotes.</title>
        <authorList>
            <person name="Whitman W."/>
        </authorList>
    </citation>
    <scope>NUCLEOTIDE SEQUENCE [LARGE SCALE GENOMIC DNA]</scope>
    <source>
        <strain evidence="2 3">M8UP14</strain>
    </source>
</reference>
<keyword evidence="1" id="KW-0472">Membrane</keyword>
<keyword evidence="1" id="KW-0812">Transmembrane</keyword>
<dbReference type="RefSeq" id="WP_184219805.1">
    <property type="nucleotide sequence ID" value="NZ_JACHIP010000005.1"/>
</dbReference>
<accession>A0A7W7ZFR8</accession>
<feature type="transmembrane region" description="Helical" evidence="1">
    <location>
        <begin position="28"/>
        <end position="51"/>
    </location>
</feature>
<sequence>MNPFRFLTRVFIDVFGITHPTEREERRAAWFICSLLALVVAGIALIFFVVFTSAHH</sequence>
<keyword evidence="3" id="KW-1185">Reference proteome</keyword>
<evidence type="ECO:0000256" key="1">
    <source>
        <dbReference type="SAM" id="Phobius"/>
    </source>
</evidence>
<dbReference type="Proteomes" id="UP000540989">
    <property type="component" value="Unassembled WGS sequence"/>
</dbReference>